<dbReference type="SUPFAM" id="SSF89796">
    <property type="entry name" value="CoA-transferase family III (CaiB/BaiF)"/>
    <property type="match status" value="1"/>
</dbReference>
<evidence type="ECO:0000313" key="1">
    <source>
        <dbReference type="EMBL" id="XBP73208.1"/>
    </source>
</evidence>
<dbReference type="EMBL" id="CP157679">
    <property type="protein sequence ID" value="XBP73208.1"/>
    <property type="molecule type" value="Genomic_DNA"/>
</dbReference>
<proteinExistence type="predicted"/>
<gene>
    <name evidence="1" type="ORF">ABLV49_24950</name>
</gene>
<dbReference type="PANTHER" id="PTHR48228">
    <property type="entry name" value="SUCCINYL-COA--D-CITRAMALATE COA-TRANSFERASE"/>
    <property type="match status" value="1"/>
</dbReference>
<dbReference type="RefSeq" id="WP_349283249.1">
    <property type="nucleotide sequence ID" value="NZ_CBCSCU010000015.1"/>
</dbReference>
<reference evidence="1" key="1">
    <citation type="submission" date="2024-05" db="EMBL/GenBank/DDBJ databases">
        <authorList>
            <person name="Bunk B."/>
            <person name="Swiderski J."/>
            <person name="Sproer C."/>
            <person name="Thiel V."/>
        </authorList>
    </citation>
    <scope>NUCLEOTIDE SEQUENCE</scope>
    <source>
        <strain evidence="1">DSM 17735</strain>
        <plasmid evidence="1">p4</plasmid>
    </source>
</reference>
<geneLocation type="plasmid" evidence="1">
    <name>p4</name>
</geneLocation>
<dbReference type="InterPro" id="IPR050509">
    <property type="entry name" value="CoA-transferase_III"/>
</dbReference>
<dbReference type="InterPro" id="IPR044855">
    <property type="entry name" value="CoA-Trfase_III_dom3_sf"/>
</dbReference>
<dbReference type="InterPro" id="IPR003673">
    <property type="entry name" value="CoA-Trfase_fam_III"/>
</dbReference>
<name>A0AAU7M234_9BURK</name>
<sequence>MSGPLKGIKIVHLASLGPGPYAAMLLADLGCDVTIIDRTGPMMVSVPQGQDPRRRSQRSIALDLKQAEARSLAMELIAQADVLIEGMRPGVTERLGLGPADCHQSNPGLIYARVTGWGQSGPLALRAGHDINYIALSGALYAMGEPGSPPPVPLNLLGDYAGGGAFVVMGIMAALIERGRTGRGQVIDGAIVDGVASLTAATLGMKAAGRWGDRGTNLFDGSAPWYRTYRTRDGGYVAVGAIEPQFYDELLRGLGLDPVQWPREDRARWPAIEATFAQLFAAQDRAHWQVVFDETDACVSPVLSFEEAAAHPHHQARGTYISVDGITQPAPAPCMSYDVSVAPGSPPRQGADTDVVLRNLGRSEEDIKRLRTSGAVA</sequence>
<dbReference type="Gene3D" id="3.30.1540.10">
    <property type="entry name" value="formyl-coa transferase, domain 3"/>
    <property type="match status" value="1"/>
</dbReference>
<dbReference type="PANTHER" id="PTHR48228:SF5">
    <property type="entry name" value="ALPHA-METHYLACYL-COA RACEMASE"/>
    <property type="match status" value="1"/>
</dbReference>
<keyword evidence="1" id="KW-0614">Plasmid</keyword>
<dbReference type="GO" id="GO:0003824">
    <property type="term" value="F:catalytic activity"/>
    <property type="evidence" value="ECO:0007669"/>
    <property type="project" value="InterPro"/>
</dbReference>
<protein>
    <submittedName>
        <fullName evidence="1">CaiB/BaiF CoA-transferase family protein</fullName>
    </submittedName>
</protein>
<dbReference type="Gene3D" id="3.40.50.10540">
    <property type="entry name" value="Crotonobetainyl-coa:carnitine coa-transferase, domain 1"/>
    <property type="match status" value="1"/>
</dbReference>
<accession>A0AAU7M234</accession>
<dbReference type="Pfam" id="PF02515">
    <property type="entry name" value="CoA_transf_3"/>
    <property type="match status" value="1"/>
</dbReference>
<dbReference type="AlphaFoldDB" id="A0AAU7M234"/>
<organism evidence="1">
    <name type="scientific">Polaromonas hydrogenivorans</name>
    <dbReference type="NCBI Taxonomy" id="335476"/>
    <lineage>
        <taxon>Bacteria</taxon>
        <taxon>Pseudomonadati</taxon>
        <taxon>Pseudomonadota</taxon>
        <taxon>Betaproteobacteria</taxon>
        <taxon>Burkholderiales</taxon>
        <taxon>Comamonadaceae</taxon>
        <taxon>Polaromonas</taxon>
    </lineage>
</organism>
<dbReference type="InterPro" id="IPR023606">
    <property type="entry name" value="CoA-Trfase_III_dom_1_sf"/>
</dbReference>